<dbReference type="SMR" id="A0A067FCE7"/>
<gene>
    <name evidence="1" type="ORF">CISIN_1g035163mg</name>
</gene>
<name>A0A067FCE7_CITSI</name>
<dbReference type="EMBL" id="KK784911">
    <property type="protein sequence ID" value="KDO63810.1"/>
    <property type="molecule type" value="Genomic_DNA"/>
</dbReference>
<keyword evidence="2" id="KW-1185">Reference proteome</keyword>
<proteinExistence type="predicted"/>
<evidence type="ECO:0000313" key="1">
    <source>
        <dbReference type="EMBL" id="KDO63810.1"/>
    </source>
</evidence>
<dbReference type="AlphaFoldDB" id="A0A067FCE7"/>
<reference evidence="1 2" key="1">
    <citation type="submission" date="2014-04" db="EMBL/GenBank/DDBJ databases">
        <authorList>
            <consortium name="International Citrus Genome Consortium"/>
            <person name="Gmitter F."/>
            <person name="Chen C."/>
            <person name="Farmerie W."/>
            <person name="Harkins T."/>
            <person name="Desany B."/>
            <person name="Mohiuddin M."/>
            <person name="Kodira C."/>
            <person name="Borodovsky M."/>
            <person name="Lomsadze A."/>
            <person name="Burns P."/>
            <person name="Jenkins J."/>
            <person name="Prochnik S."/>
            <person name="Shu S."/>
            <person name="Chapman J."/>
            <person name="Pitluck S."/>
            <person name="Schmutz J."/>
            <person name="Rokhsar D."/>
        </authorList>
    </citation>
    <scope>NUCLEOTIDE SEQUENCE</scope>
</reference>
<evidence type="ECO:0000313" key="2">
    <source>
        <dbReference type="Proteomes" id="UP000027120"/>
    </source>
</evidence>
<organism evidence="1 2">
    <name type="scientific">Citrus sinensis</name>
    <name type="common">Sweet orange</name>
    <name type="synonym">Citrus aurantium var. sinensis</name>
    <dbReference type="NCBI Taxonomy" id="2711"/>
    <lineage>
        <taxon>Eukaryota</taxon>
        <taxon>Viridiplantae</taxon>
        <taxon>Streptophyta</taxon>
        <taxon>Embryophyta</taxon>
        <taxon>Tracheophyta</taxon>
        <taxon>Spermatophyta</taxon>
        <taxon>Magnoliopsida</taxon>
        <taxon>eudicotyledons</taxon>
        <taxon>Gunneridae</taxon>
        <taxon>Pentapetalae</taxon>
        <taxon>rosids</taxon>
        <taxon>malvids</taxon>
        <taxon>Sapindales</taxon>
        <taxon>Rutaceae</taxon>
        <taxon>Aurantioideae</taxon>
        <taxon>Citrus</taxon>
    </lineage>
</organism>
<sequence length="71" mass="8169">MLKSLQNLHSHFLQLRLHRRQILRTPTPFHLVLQNHQEFAAHIGFIVMDTHLATATCTAVNAQEFVNNGIK</sequence>
<dbReference type="Proteomes" id="UP000027120">
    <property type="component" value="Unassembled WGS sequence"/>
</dbReference>
<protein>
    <submittedName>
        <fullName evidence="1">Uncharacterized protein</fullName>
    </submittedName>
</protein>
<accession>A0A067FCE7</accession>